<dbReference type="PANTHER" id="PTHR30055:SF234">
    <property type="entry name" value="HTH-TYPE TRANSCRIPTIONAL REGULATOR BETI"/>
    <property type="match status" value="1"/>
</dbReference>
<keyword evidence="3" id="KW-0804">Transcription</keyword>
<dbReference type="Gene3D" id="1.10.357.10">
    <property type="entry name" value="Tetracycline Repressor, domain 2"/>
    <property type="match status" value="1"/>
</dbReference>
<dbReference type="SUPFAM" id="SSF46689">
    <property type="entry name" value="Homeodomain-like"/>
    <property type="match status" value="1"/>
</dbReference>
<keyword evidence="2 4" id="KW-0238">DNA-binding</keyword>
<evidence type="ECO:0000313" key="6">
    <source>
        <dbReference type="EMBL" id="GIJ44209.1"/>
    </source>
</evidence>
<dbReference type="GO" id="GO:0003700">
    <property type="term" value="F:DNA-binding transcription factor activity"/>
    <property type="evidence" value="ECO:0007669"/>
    <property type="project" value="TreeGrafter"/>
</dbReference>
<dbReference type="PANTHER" id="PTHR30055">
    <property type="entry name" value="HTH-TYPE TRANSCRIPTIONAL REGULATOR RUTR"/>
    <property type="match status" value="1"/>
</dbReference>
<dbReference type="InterPro" id="IPR001647">
    <property type="entry name" value="HTH_TetR"/>
</dbReference>
<dbReference type="Proteomes" id="UP000619260">
    <property type="component" value="Unassembled WGS sequence"/>
</dbReference>
<protein>
    <submittedName>
        <fullName evidence="6">TetR family transcriptional regulator</fullName>
    </submittedName>
</protein>
<dbReference type="RefSeq" id="WP_203897776.1">
    <property type="nucleotide sequence ID" value="NZ_BOPF01000003.1"/>
</dbReference>
<dbReference type="InterPro" id="IPR009057">
    <property type="entry name" value="Homeodomain-like_sf"/>
</dbReference>
<evidence type="ECO:0000259" key="5">
    <source>
        <dbReference type="PROSITE" id="PS50977"/>
    </source>
</evidence>
<organism evidence="6 7">
    <name type="scientific">Virgisporangium aliadipatigenens</name>
    <dbReference type="NCBI Taxonomy" id="741659"/>
    <lineage>
        <taxon>Bacteria</taxon>
        <taxon>Bacillati</taxon>
        <taxon>Actinomycetota</taxon>
        <taxon>Actinomycetes</taxon>
        <taxon>Micromonosporales</taxon>
        <taxon>Micromonosporaceae</taxon>
        <taxon>Virgisporangium</taxon>
    </lineage>
</organism>
<reference evidence="6" key="1">
    <citation type="submission" date="2021-01" db="EMBL/GenBank/DDBJ databases">
        <title>Whole genome shotgun sequence of Virgisporangium aliadipatigenens NBRC 105644.</title>
        <authorList>
            <person name="Komaki H."/>
            <person name="Tamura T."/>
        </authorList>
    </citation>
    <scope>NUCLEOTIDE SEQUENCE</scope>
    <source>
        <strain evidence="6">NBRC 105644</strain>
    </source>
</reference>
<dbReference type="PROSITE" id="PS50977">
    <property type="entry name" value="HTH_TETR_2"/>
    <property type="match status" value="1"/>
</dbReference>
<evidence type="ECO:0000256" key="1">
    <source>
        <dbReference type="ARBA" id="ARBA00023015"/>
    </source>
</evidence>
<comment type="caution">
    <text evidence="6">The sequence shown here is derived from an EMBL/GenBank/DDBJ whole genome shotgun (WGS) entry which is preliminary data.</text>
</comment>
<sequence>MEDTRDQIRAAALELFVRQGYEVTSLREIADRVGITKASLYYHYPSKQALLTSIVDPLVKGWERLGAEVVALPQTPEHKRFALDAYLDMMLGHRAIVTLLMRDAGAVLAVFAPTVDNVTATVRQVQRWLAGPEPSGPDRIRAQVALDTIGVAMSSGSLLPEVTEDDLRTTLLDAACAVLRLPPPAGGAIGAPVPTVPSAPPVAPGVGGRR</sequence>
<dbReference type="Pfam" id="PF00440">
    <property type="entry name" value="TetR_N"/>
    <property type="match status" value="1"/>
</dbReference>
<dbReference type="InterPro" id="IPR050109">
    <property type="entry name" value="HTH-type_TetR-like_transc_reg"/>
</dbReference>
<keyword evidence="7" id="KW-1185">Reference proteome</keyword>
<accession>A0A8J3YFI0</accession>
<gene>
    <name evidence="6" type="ORF">Val02_10950</name>
</gene>
<evidence type="ECO:0000313" key="7">
    <source>
        <dbReference type="Proteomes" id="UP000619260"/>
    </source>
</evidence>
<feature type="DNA-binding region" description="H-T-H motif" evidence="4">
    <location>
        <begin position="25"/>
        <end position="44"/>
    </location>
</feature>
<dbReference type="EMBL" id="BOPF01000003">
    <property type="protein sequence ID" value="GIJ44209.1"/>
    <property type="molecule type" value="Genomic_DNA"/>
</dbReference>
<dbReference type="AlphaFoldDB" id="A0A8J3YFI0"/>
<proteinExistence type="predicted"/>
<dbReference type="GO" id="GO:0000976">
    <property type="term" value="F:transcription cis-regulatory region binding"/>
    <property type="evidence" value="ECO:0007669"/>
    <property type="project" value="TreeGrafter"/>
</dbReference>
<feature type="domain" description="HTH tetR-type" evidence="5">
    <location>
        <begin position="2"/>
        <end position="62"/>
    </location>
</feature>
<dbReference type="PRINTS" id="PR00455">
    <property type="entry name" value="HTHTETR"/>
</dbReference>
<evidence type="ECO:0000256" key="4">
    <source>
        <dbReference type="PROSITE-ProRule" id="PRU00335"/>
    </source>
</evidence>
<evidence type="ECO:0000256" key="2">
    <source>
        <dbReference type="ARBA" id="ARBA00023125"/>
    </source>
</evidence>
<keyword evidence="1" id="KW-0805">Transcription regulation</keyword>
<evidence type="ECO:0000256" key="3">
    <source>
        <dbReference type="ARBA" id="ARBA00023163"/>
    </source>
</evidence>
<name>A0A8J3YFI0_9ACTN</name>